<evidence type="ECO:0000313" key="3">
    <source>
        <dbReference type="EMBL" id="KTC95253.1"/>
    </source>
</evidence>
<evidence type="ECO:0000313" key="6">
    <source>
        <dbReference type="Proteomes" id="UP000251942"/>
    </source>
</evidence>
<dbReference type="EMBL" id="LNYB01000085">
    <property type="protein sequence ID" value="KTC95253.1"/>
    <property type="molecule type" value="Genomic_DNA"/>
</dbReference>
<proteinExistence type="predicted"/>
<dbReference type="STRING" id="453.Lfee_2917"/>
<evidence type="ECO:0000259" key="2">
    <source>
        <dbReference type="Pfam" id="PF13628"/>
    </source>
</evidence>
<dbReference type="PANTHER" id="PTHR38593">
    <property type="entry name" value="BLR2558 PROTEIN"/>
    <property type="match status" value="1"/>
</dbReference>
<reference evidence="3 5" key="1">
    <citation type="submission" date="2015-11" db="EMBL/GenBank/DDBJ databases">
        <title>Genomic analysis of 38 Legionella species identifies large and diverse effector repertoires.</title>
        <authorList>
            <person name="Burstein D."/>
            <person name="Amaro F."/>
            <person name="Zusman T."/>
            <person name="Lifshitz Z."/>
            <person name="Cohen O."/>
            <person name="Gilbert J.A."/>
            <person name="Pupko T."/>
            <person name="Shuman H.A."/>
            <person name="Segal G."/>
        </authorList>
    </citation>
    <scope>NUCLEOTIDE SEQUENCE [LARGE SCALE GENOMIC DNA]</scope>
    <source>
        <strain evidence="3 5">WO-44C</strain>
    </source>
</reference>
<dbReference type="AlphaFoldDB" id="A0A0W0TJ81"/>
<sequence>MKIKLIVSAMSLGAVLLASGCQQWNATSPFNGYTQTAPATPAQMKVDAKILGSLVVLNQNEMAAATLAQRKASSPSVKNYAAWMYKAHNQNLQETQSLSQRTGIAPEKGATALTLQRQGRQEMATLNRFNGKAFDRVYINAMVKDHAAALHMIDHKLKTEATNPQLRRQLEATRAHVAEHLQQARAVQREIAHG</sequence>
<feature type="signal peptide" evidence="1">
    <location>
        <begin position="1"/>
        <end position="26"/>
    </location>
</feature>
<protein>
    <submittedName>
        <fullName evidence="4">Predicted outer membrane protein</fullName>
    </submittedName>
</protein>
<dbReference type="InterPro" id="IPR025419">
    <property type="entry name" value="DUF4142"/>
</dbReference>
<dbReference type="Pfam" id="PF13628">
    <property type="entry name" value="DUF4142"/>
    <property type="match status" value="1"/>
</dbReference>
<keyword evidence="1" id="KW-0732">Signal</keyword>
<reference evidence="4 6" key="2">
    <citation type="submission" date="2018-06" db="EMBL/GenBank/DDBJ databases">
        <authorList>
            <consortium name="Pathogen Informatics"/>
            <person name="Doyle S."/>
        </authorList>
    </citation>
    <scope>NUCLEOTIDE SEQUENCE [LARGE SCALE GENOMIC DNA]</scope>
    <source>
        <strain evidence="4 6">NCTC12022</strain>
    </source>
</reference>
<evidence type="ECO:0000256" key="1">
    <source>
        <dbReference type="SAM" id="SignalP"/>
    </source>
</evidence>
<dbReference type="OrthoDB" id="5998717at2"/>
<gene>
    <name evidence="3" type="ORF">Lfee_2917</name>
    <name evidence="4" type="ORF">NCTC12022_00413</name>
</gene>
<dbReference type="PROSITE" id="PS51257">
    <property type="entry name" value="PROKAR_LIPOPROTEIN"/>
    <property type="match status" value="1"/>
</dbReference>
<keyword evidence="5" id="KW-1185">Reference proteome</keyword>
<accession>A0A0W0TJ81</accession>
<dbReference type="Gene3D" id="1.20.1260.10">
    <property type="match status" value="1"/>
</dbReference>
<dbReference type="EMBL" id="UASS01000002">
    <property type="protein sequence ID" value="SPX59702.1"/>
    <property type="molecule type" value="Genomic_DNA"/>
</dbReference>
<name>A0A0W0TJ81_9GAMM</name>
<dbReference type="Proteomes" id="UP000251942">
    <property type="component" value="Unassembled WGS sequence"/>
</dbReference>
<dbReference type="PANTHER" id="PTHR38593:SF1">
    <property type="entry name" value="BLR2558 PROTEIN"/>
    <property type="match status" value="1"/>
</dbReference>
<evidence type="ECO:0000313" key="4">
    <source>
        <dbReference type="EMBL" id="SPX59702.1"/>
    </source>
</evidence>
<dbReference type="PATRIC" id="fig|453.4.peg.3188"/>
<dbReference type="RefSeq" id="WP_058447723.1">
    <property type="nucleotide sequence ID" value="NZ_CAAAHT010000004.1"/>
</dbReference>
<dbReference type="Proteomes" id="UP000054698">
    <property type="component" value="Unassembled WGS sequence"/>
</dbReference>
<organism evidence="3 5">
    <name type="scientific">Legionella feeleii</name>
    <dbReference type="NCBI Taxonomy" id="453"/>
    <lineage>
        <taxon>Bacteria</taxon>
        <taxon>Pseudomonadati</taxon>
        <taxon>Pseudomonadota</taxon>
        <taxon>Gammaproteobacteria</taxon>
        <taxon>Legionellales</taxon>
        <taxon>Legionellaceae</taxon>
        <taxon>Legionella</taxon>
    </lineage>
</organism>
<dbReference type="InterPro" id="IPR012347">
    <property type="entry name" value="Ferritin-like"/>
</dbReference>
<feature type="chain" id="PRO_5033245207" evidence="1">
    <location>
        <begin position="27"/>
        <end position="194"/>
    </location>
</feature>
<evidence type="ECO:0000313" key="5">
    <source>
        <dbReference type="Proteomes" id="UP000054698"/>
    </source>
</evidence>
<feature type="domain" description="DUF4142" evidence="2">
    <location>
        <begin position="47"/>
        <end position="186"/>
    </location>
</feature>